<dbReference type="SMART" id="SM00406">
    <property type="entry name" value="IGv"/>
    <property type="match status" value="3"/>
</dbReference>
<organism evidence="13 14">
    <name type="scientific">Takifugu rubripes</name>
    <name type="common">Japanese pufferfish</name>
    <name type="synonym">Fugu rubripes</name>
    <dbReference type="NCBI Taxonomy" id="31033"/>
    <lineage>
        <taxon>Eukaryota</taxon>
        <taxon>Metazoa</taxon>
        <taxon>Chordata</taxon>
        <taxon>Craniata</taxon>
        <taxon>Vertebrata</taxon>
        <taxon>Euteleostomi</taxon>
        <taxon>Actinopterygii</taxon>
        <taxon>Neopterygii</taxon>
        <taxon>Teleostei</taxon>
        <taxon>Neoteleostei</taxon>
        <taxon>Acanthomorphata</taxon>
        <taxon>Eupercaria</taxon>
        <taxon>Tetraodontiformes</taxon>
        <taxon>Tetradontoidea</taxon>
        <taxon>Tetraodontidae</taxon>
        <taxon>Takifugu</taxon>
    </lineage>
</organism>
<evidence type="ECO:0000256" key="9">
    <source>
        <dbReference type="ARBA" id="ARBA00023319"/>
    </source>
</evidence>
<evidence type="ECO:0000313" key="14">
    <source>
        <dbReference type="Proteomes" id="UP000005226"/>
    </source>
</evidence>
<feature type="domain" description="Ig-like" evidence="12">
    <location>
        <begin position="479"/>
        <end position="542"/>
    </location>
</feature>
<feature type="domain" description="Ig-like" evidence="12">
    <location>
        <begin position="1613"/>
        <end position="1702"/>
    </location>
</feature>
<dbReference type="SMART" id="SM00409">
    <property type="entry name" value="IG"/>
    <property type="match status" value="12"/>
</dbReference>
<protein>
    <submittedName>
        <fullName evidence="13">Matrix remodeling associated 5</fullName>
    </submittedName>
</protein>
<evidence type="ECO:0000256" key="7">
    <source>
        <dbReference type="ARBA" id="ARBA00023136"/>
    </source>
</evidence>
<evidence type="ECO:0000256" key="1">
    <source>
        <dbReference type="ARBA" id="ARBA00004167"/>
    </source>
</evidence>
<reference evidence="13" key="2">
    <citation type="submission" date="2025-08" db="UniProtKB">
        <authorList>
            <consortium name="Ensembl"/>
        </authorList>
    </citation>
    <scope>IDENTIFICATION</scope>
</reference>
<keyword evidence="8" id="KW-1015">Disulfide bond</keyword>
<feature type="domain" description="Ig-like" evidence="12">
    <location>
        <begin position="1512"/>
        <end position="1609"/>
    </location>
</feature>
<dbReference type="PROSITE" id="PS51450">
    <property type="entry name" value="LRR"/>
    <property type="match status" value="1"/>
</dbReference>
<dbReference type="InterPro" id="IPR003591">
    <property type="entry name" value="Leu-rich_rpt_typical-subtyp"/>
</dbReference>
<feature type="domain" description="Ig-like" evidence="12">
    <location>
        <begin position="2305"/>
        <end position="2398"/>
    </location>
</feature>
<feature type="region of interest" description="Disordered" evidence="10">
    <location>
        <begin position="990"/>
        <end position="1027"/>
    </location>
</feature>
<feature type="domain" description="Ig-like" evidence="12">
    <location>
        <begin position="552"/>
        <end position="654"/>
    </location>
</feature>
<dbReference type="Pfam" id="PF13927">
    <property type="entry name" value="Ig_3"/>
    <property type="match status" value="8"/>
</dbReference>
<dbReference type="PANTHER" id="PTHR45842:SF25">
    <property type="entry name" value="CARBOXYPEPTIDASE N SUBUNIT 2-LIKE"/>
    <property type="match status" value="1"/>
</dbReference>
<dbReference type="Gene3D" id="2.60.40.10">
    <property type="entry name" value="Immunoglobulins"/>
    <property type="match status" value="12"/>
</dbReference>
<dbReference type="PANTHER" id="PTHR45842">
    <property type="entry name" value="SYNAPTIC ADHESION-LIKE MOLECULE SALM"/>
    <property type="match status" value="1"/>
</dbReference>
<feature type="domain" description="Ig-like" evidence="12">
    <location>
        <begin position="2013"/>
        <end position="2107"/>
    </location>
</feature>
<dbReference type="InterPro" id="IPR013106">
    <property type="entry name" value="Ig_V-set"/>
</dbReference>
<dbReference type="InterPro" id="IPR013098">
    <property type="entry name" value="Ig_I-set"/>
</dbReference>
<comment type="subcellular location">
    <subcellularLocation>
        <location evidence="1">Membrane</location>
        <topology evidence="1">Single-pass membrane protein</topology>
    </subcellularLocation>
</comment>
<evidence type="ECO:0000256" key="4">
    <source>
        <dbReference type="ARBA" id="ARBA00022729"/>
    </source>
</evidence>
<dbReference type="Ensembl" id="ENSTRUT00000011565.3">
    <property type="protein sequence ID" value="ENSTRUP00000011505.3"/>
    <property type="gene ID" value="ENSTRUG00000004815.3"/>
</dbReference>
<feature type="compositionally biased region" description="Basic residues" evidence="10">
    <location>
        <begin position="1006"/>
        <end position="1024"/>
    </location>
</feature>
<keyword evidence="4 11" id="KW-0732">Signal</keyword>
<evidence type="ECO:0000259" key="12">
    <source>
        <dbReference type="PROSITE" id="PS50835"/>
    </source>
</evidence>
<dbReference type="InterPro" id="IPR001611">
    <property type="entry name" value="Leu-rich_rpt"/>
</dbReference>
<feature type="domain" description="Ig-like" evidence="12">
    <location>
        <begin position="2210"/>
        <end position="2299"/>
    </location>
</feature>
<accession>H2SGH3</accession>
<reference evidence="13 14" key="1">
    <citation type="journal article" date="2011" name="Genome Biol. Evol.">
        <title>Integration of the genetic map and genome assembly of fugu facilitates insights into distinct features of genome evolution in teleosts and mammals.</title>
        <authorList>
            <person name="Kai W."/>
            <person name="Kikuchi K."/>
            <person name="Tohari S."/>
            <person name="Chew A.K."/>
            <person name="Tay A."/>
            <person name="Fujiwara A."/>
            <person name="Hosoya S."/>
            <person name="Suetake H."/>
            <person name="Naruse K."/>
            <person name="Brenner S."/>
            <person name="Suzuki Y."/>
            <person name="Venkatesh B."/>
        </authorList>
    </citation>
    <scope>NUCLEOTIDE SEQUENCE [LARGE SCALE GENOMIC DNA]</scope>
</reference>
<dbReference type="PROSITE" id="PS50835">
    <property type="entry name" value="IG_LIKE"/>
    <property type="match status" value="12"/>
</dbReference>
<feature type="signal peptide" evidence="11">
    <location>
        <begin position="1"/>
        <end position="19"/>
    </location>
</feature>
<dbReference type="Proteomes" id="UP000005226">
    <property type="component" value="Chromosome 8"/>
</dbReference>
<dbReference type="OMA" id="HTSPDQR"/>
<feature type="region of interest" description="Disordered" evidence="10">
    <location>
        <begin position="1069"/>
        <end position="1090"/>
    </location>
</feature>
<dbReference type="FunFam" id="2.60.40.10:FF:001377">
    <property type="entry name" value="Matrix remodeling associated 5"/>
    <property type="match status" value="1"/>
</dbReference>
<evidence type="ECO:0000256" key="6">
    <source>
        <dbReference type="ARBA" id="ARBA00022989"/>
    </source>
</evidence>
<dbReference type="InterPro" id="IPR050467">
    <property type="entry name" value="LRFN"/>
</dbReference>
<sequence length="2400" mass="264317">MFLLRTVLVLLILVSPGVSAPCPRACSCPQPTEVHCTFRSLVIVPPAVPKHVKRMNLGFNRIHRMSTKSLADLRKLELLLMHGNDIHTLPDGVFKDLQSLQMLKMSYNKLTKISRHTLQGLWSLARLHLDHNQLEFLHPDAFQGLTSLRLLQLEGNQLQQLHPATFATFTLMGHFQVSTLRHLYLSDNELRSLPSDLVATMPQLETLYLHGNPWTCDCNMRWLHDWDKNFPGVLKCKKDKALPGGQVCPMCSSPRPLQKEELQAVSSMLCSSPIISSTQRTSTPDDVESEVLTTKDFSETFGNISLSLSDEHGNEVDLECGLADHKESTKINWEQVNPLQLASNITLSVDIECPVDRGEYERLWRLIAYYSNVPAHLQRGVMLSKEPHPTYMYRQDSEKDALYYTGVKVKIMAQPAWLMQTSVELQLNRLQSSAKTVKLILRTDFSEAVEVEQAQRQRRTWVMIESKNTTHKVLSALLGSQSEFNCNVHSSGQPVIQWMLPDGSKVEAPYSSPDNRLSVSNEGQLVLKEVSHSETGIYYCIAKVDGDLSVLPFHLTVQESSSPSPGEDVSLIQGFTGKSISLPCITSGSPDAEVYWILPSSKIVSVHANSSRAQVLLNGTLHIPQTQLSDSGHYKCIAINQHGVDTLVTKTTLIQQNGPIMHLKRFPVRPQSASGINTQIKVPTNDNEEASGDVESAPVSRFDPSRRRIPVKATNKKGTNPSRNTWHKPTKLRKTAGSHAEEKKNHLGNRRKINVSKAKIDPEKWAHILAKIRDRKAQNTVTPTPVQHSTARMLTTTTELQKTDHESFKGVSSYFTTPDMPVVSFLTSNAYTALDKHGETSNTQPHTTQTSYHVKYMSPDRTLDQHTTSNADFFLPQTTSVPPDAVTFWQANTNTPSSRNTDADETEAADWWTTRDGSEKSDSNYVERSSKGNETFPSVSPHHSQIKSEESGKYVGATTATLDPQAQVPEITFDDLNSKVLLTTVYPSTTTVSTSARRESKGNSNSRRKNRKQRPNRRKQKPNKHTQFIATIPVNVPQATVRTTASSQLKIEQSTLKSSSVKATVSFRSSQPASLGTLYHEQSTTEPSRPLYETNGSILSLAKPPVKGTSAPPSLPAVSPTVGRMSSQTVLENSELPRDHFEIPTSNPMQSFAGSTSSTVKPLGGIESKTVTEELELHPVATDVQNQSDLPHITTEENIFNDTHLPFSLPQQLHLSGFLSELEHKTTTEYTSRGLITRPGMQFDAYVDITQATTLEPTVELSNHSSSPFNATNSNWEGHKEATNVGIKIRHPNVTIDPSNVFPSTVAPYVPLSTTPSPGATEGPSFKTITQPNSQDLEIHTSTTSEPQRTSEFYLTSQTINHRLLPNSTTAAAELITMQSTTMTTGPFPDGQLASTREVSGKQRQPGQGSIPRGKPRITKSSFQTFTVKAETDVQLPCQADGEPKPFLSWTKVASGAVITQNTRVQRFEVHPNGSLNIRNTQPMDGGEYRCIVLNQHGTDTMVTNLVILSQPPLILQPRQRDVTVNLGWKVHLDCAVEGHPTPRVTWVLPNRIHVAPVPHGAPTQQRVSVLSNGTLYISEATFADRGIYKCIGSSTAGSDAVLVRVHVSGILAVVQQTQHENITLAEGSDAYIHCNISGALQPAIRWIIPDGTQLSTSQFSAGHKLVVFPNGTLHIRGLGVRNTGRYECLATSAVVSSRRVVMLSLKRSMSSAKARIVSSSPQRTDVIYGESLLLDCVATGEPTPRIIWRTPSKKLVDAQYSFDSRIMVLTNGTIAIHSVTEKDSGDYLCVARNKIGDDYVLLRVNVMTRPATIKQKQLHTSQEVIYGGDLKVDCVASGLPNPEISWALPDGTMVNPIKARERSSGGRSRRYVVFDNGTLYFNDVGMPEEGDYTCYAENKLGKDEMKVTIKVKVATHPPKIQDKKQNSVKAFYGDTVVLTCNAKGEPLPLITWISPTNRVVTPALEKYEVMNDGTLIIQKVQRFDGGNYSCIARNNAGQDFKVTRLEVLVTSPVINGMNGTSNTITVTADQDEKKFLDCVAKGTPTPRVMWLLPGNVILPAPYNSNRMTVHQNGTLEIRSLKRTDSGKLSCIARNEGGEVRLVVNLNVNEAAERSQIGGPKTESLSLTIGKTMTLNCSSKDVQLPRVTWILPNGTPLSSGAHSSKFFHRPDGSLIITNPSVSEAGMYRCLGRDFQGLVEHIITLSPGRKPEITNRYNSPVSTMIGERLLLHCLPNIEPLRLTWTLPSGVILNSPQRAGRYNVLSNGTLAIHQVSTYDQGSYVCRVANEYGSSLLSASVTVIAYPPKITSSLPSVTYAKRGVAIQLNCIATGIPSVDIAWETPDKTRLVVGAQPRLLGNKYLHPQGSLIIQSPTQGDAGKYRCTARNTIGMDSKSTILNVF</sequence>
<proteinExistence type="predicted"/>
<dbReference type="FunFam" id="2.60.40.10:FF:000076">
    <property type="entry name" value="Leucine-rich repeat and Ig domain-containing 4"/>
    <property type="match status" value="1"/>
</dbReference>
<feature type="region of interest" description="Disordered" evidence="10">
    <location>
        <begin position="888"/>
        <end position="950"/>
    </location>
</feature>
<feature type="compositionally biased region" description="Polar residues" evidence="10">
    <location>
        <begin position="1393"/>
        <end position="1408"/>
    </location>
</feature>
<dbReference type="SUPFAM" id="SSF52058">
    <property type="entry name" value="L domain-like"/>
    <property type="match status" value="1"/>
</dbReference>
<evidence type="ECO:0000256" key="8">
    <source>
        <dbReference type="ARBA" id="ARBA00023157"/>
    </source>
</evidence>
<dbReference type="Gene3D" id="3.80.10.10">
    <property type="entry name" value="Ribonuclease Inhibitor"/>
    <property type="match status" value="2"/>
</dbReference>
<feature type="chain" id="PRO_5025635190" evidence="11">
    <location>
        <begin position="20"/>
        <end position="2400"/>
    </location>
</feature>
<dbReference type="FunFam" id="2.60.40.10:FF:001306">
    <property type="entry name" value="Matrix remodeling associated 5"/>
    <property type="match status" value="1"/>
</dbReference>
<dbReference type="GO" id="GO:0016020">
    <property type="term" value="C:membrane"/>
    <property type="evidence" value="ECO:0007669"/>
    <property type="project" value="UniProtKB-SubCell"/>
</dbReference>
<evidence type="ECO:0000256" key="10">
    <source>
        <dbReference type="SAM" id="MobiDB-lite"/>
    </source>
</evidence>
<keyword evidence="14" id="KW-1185">Reference proteome</keyword>
<dbReference type="InterPro" id="IPR013783">
    <property type="entry name" value="Ig-like_fold"/>
</dbReference>
<dbReference type="CDD" id="cd00096">
    <property type="entry name" value="Ig"/>
    <property type="match status" value="2"/>
</dbReference>
<keyword evidence="2" id="KW-0433">Leucine-rich repeat</keyword>
<keyword evidence="6" id="KW-1133">Transmembrane helix</keyword>
<evidence type="ECO:0000256" key="11">
    <source>
        <dbReference type="SAM" id="SignalP"/>
    </source>
</evidence>
<dbReference type="RefSeq" id="XP_011604336.2">
    <property type="nucleotide sequence ID" value="XM_011606034.2"/>
</dbReference>
<dbReference type="InterPro" id="IPR003598">
    <property type="entry name" value="Ig_sub2"/>
</dbReference>
<evidence type="ECO:0000256" key="3">
    <source>
        <dbReference type="ARBA" id="ARBA00022692"/>
    </source>
</evidence>
<gene>
    <name evidence="13" type="primary">mxra5a</name>
</gene>
<reference evidence="13" key="3">
    <citation type="submission" date="2025-09" db="UniProtKB">
        <authorList>
            <consortium name="Ensembl"/>
        </authorList>
    </citation>
    <scope>IDENTIFICATION</scope>
</reference>
<dbReference type="SMART" id="SM00369">
    <property type="entry name" value="LRR_TYP"/>
    <property type="match status" value="5"/>
</dbReference>
<dbReference type="GeneTree" id="ENSGT00940000159942"/>
<dbReference type="OrthoDB" id="10062932at2759"/>
<feature type="region of interest" description="Disordered" evidence="10">
    <location>
        <begin position="712"/>
        <end position="746"/>
    </location>
</feature>
<keyword evidence="7" id="KW-0472">Membrane</keyword>
<feature type="compositionally biased region" description="Polar residues" evidence="10">
    <location>
        <begin position="1069"/>
        <end position="1087"/>
    </location>
</feature>
<dbReference type="FunFam" id="2.60.40.10:FF:000621">
    <property type="entry name" value="Immunoglobulin superfamily member 10"/>
    <property type="match status" value="1"/>
</dbReference>
<keyword evidence="5" id="KW-0677">Repeat</keyword>
<feature type="compositionally biased region" description="Basic residues" evidence="10">
    <location>
        <begin position="725"/>
        <end position="736"/>
    </location>
</feature>
<keyword evidence="3" id="KW-0812">Transmembrane</keyword>
<dbReference type="InterPro" id="IPR007110">
    <property type="entry name" value="Ig-like_dom"/>
</dbReference>
<evidence type="ECO:0000313" key="13">
    <source>
        <dbReference type="Ensembl" id="ENSTRUP00000011505.3"/>
    </source>
</evidence>
<dbReference type="SUPFAM" id="SSF48726">
    <property type="entry name" value="Immunoglobulin"/>
    <property type="match status" value="12"/>
</dbReference>
<dbReference type="Pfam" id="PF13855">
    <property type="entry name" value="LRR_8"/>
    <property type="match status" value="1"/>
</dbReference>
<dbReference type="InParanoid" id="H2SGH3"/>
<feature type="domain" description="Ig-like" evidence="12">
    <location>
        <begin position="1919"/>
        <end position="2004"/>
    </location>
</feature>
<dbReference type="InterPro" id="IPR032675">
    <property type="entry name" value="LRR_dom_sf"/>
</dbReference>
<dbReference type="Pfam" id="PF07679">
    <property type="entry name" value="I-set"/>
    <property type="match status" value="4"/>
</dbReference>
<feature type="domain" description="Ig-like" evidence="12">
    <location>
        <begin position="1416"/>
        <end position="1510"/>
    </location>
</feature>
<feature type="domain" description="Ig-like" evidence="12">
    <location>
        <begin position="1811"/>
        <end position="1909"/>
    </location>
</feature>
<dbReference type="InterPro" id="IPR003599">
    <property type="entry name" value="Ig_sub"/>
</dbReference>
<dbReference type="GeneID" id="101075593"/>
<feature type="domain" description="Ig-like" evidence="12">
    <location>
        <begin position="2120"/>
        <end position="2205"/>
    </location>
</feature>
<name>H2SGH3_TAKRU</name>
<feature type="compositionally biased region" description="Polar residues" evidence="10">
    <location>
        <begin position="923"/>
        <end position="943"/>
    </location>
</feature>
<feature type="region of interest" description="Disordered" evidence="10">
    <location>
        <begin position="1103"/>
        <end position="1123"/>
    </location>
</feature>
<keyword evidence="9" id="KW-0393">Immunoglobulin domain</keyword>
<feature type="region of interest" description="Disordered" evidence="10">
    <location>
        <begin position="1384"/>
        <end position="1419"/>
    </location>
</feature>
<dbReference type="SMART" id="SM00408">
    <property type="entry name" value="IGc2"/>
    <property type="match status" value="12"/>
</dbReference>
<evidence type="ECO:0000256" key="2">
    <source>
        <dbReference type="ARBA" id="ARBA00022614"/>
    </source>
</evidence>
<dbReference type="InterPro" id="IPR036179">
    <property type="entry name" value="Ig-like_dom_sf"/>
</dbReference>
<feature type="compositionally biased region" description="Polar residues" evidence="10">
    <location>
        <begin position="889"/>
        <end position="900"/>
    </location>
</feature>
<feature type="domain" description="Ig-like" evidence="12">
    <location>
        <begin position="1715"/>
        <end position="1808"/>
    </location>
</feature>
<evidence type="ECO:0000256" key="5">
    <source>
        <dbReference type="ARBA" id="ARBA00022737"/>
    </source>
</evidence>